<dbReference type="EMBL" id="FOLD01000006">
    <property type="protein sequence ID" value="SFC39847.1"/>
    <property type="molecule type" value="Genomic_DNA"/>
</dbReference>
<keyword evidence="2" id="KW-1185">Reference proteome</keyword>
<name>A0A1I1IU88_9BURK</name>
<evidence type="ECO:0000313" key="2">
    <source>
        <dbReference type="Proteomes" id="UP000198639"/>
    </source>
</evidence>
<protein>
    <submittedName>
        <fullName evidence="1">Uncharacterized protein</fullName>
    </submittedName>
</protein>
<dbReference type="OrthoDB" id="7069080at2"/>
<organism evidence="1 2">
    <name type="scientific">Massilia yuzhufengensis</name>
    <dbReference type="NCBI Taxonomy" id="1164594"/>
    <lineage>
        <taxon>Bacteria</taxon>
        <taxon>Pseudomonadati</taxon>
        <taxon>Pseudomonadota</taxon>
        <taxon>Betaproteobacteria</taxon>
        <taxon>Burkholderiales</taxon>
        <taxon>Oxalobacteraceae</taxon>
        <taxon>Telluria group</taxon>
        <taxon>Massilia</taxon>
    </lineage>
</organism>
<sequence>MIKDPKKAFRNYEKMNSNRLELALDRLKPSDWERFEKLASAFLIDEFTHIRTVAFPGGDDGRDAELFSPTQEPSIVFQYSVTPKWNTKIKATVKRLKSTLPNTLMLIYVSNQVIGAAADDLKKTYRQEGLTLDVRDKNWFIERVNSTMQRQAAAEELSSVIVDPLLAKSGVGPKVQAQLSNNELTAAVTYLGLQWHDSERDKGLTKLTFESLVLAALSSTDSDNRLSREKIRMQVRLLLPEHPEQQIITYVDNALTRLSKATIKHWAKQDEFCLSHDEVLRVKDYRVDAAMSEERVSNVIARLAEKIVPQKSITAAQLGELASVIRLATDAVLFERSQSFAMAIQMGKLDSLAEEDFRSTVTSEISSSHLKKTKGIDWVDTVQIAVREILISSDLEIQSYLRLLADSYTLMAFLKQTPDVQGAVAKMFSHGTLWLDTNIILPLIAETLADGESLQGRFTQMIDAARAAGLTLNVTRGVIEEVERHMNRALYCTRLKHDQWQGSIPYLLDQYISNGRSAASFENWLFNFRGEARPLDDLADYLNDEFGITERDLDVECAAAEPALRHALEQILIERYDRRQEQYGYRLDDIAITRLVKHDIECYAGIVQLRQKESKSAFGYSAWWLTVDRQAYGLKNFLSQRQDVTPHDSPVMAADFLINYLAFGPNRRNVPKAKGSHLPLLMTFRSGSLLTRDLMDEAERIRSSFAGLPERVIQRNVRDHLDKARAQIGSIANFGMDDIVD</sequence>
<dbReference type="Proteomes" id="UP000198639">
    <property type="component" value="Unassembled WGS sequence"/>
</dbReference>
<reference evidence="2" key="1">
    <citation type="submission" date="2016-10" db="EMBL/GenBank/DDBJ databases">
        <authorList>
            <person name="Varghese N."/>
            <person name="Submissions S."/>
        </authorList>
    </citation>
    <scope>NUCLEOTIDE SEQUENCE [LARGE SCALE GENOMIC DNA]</scope>
    <source>
        <strain evidence="2">CGMCC 1.12041</strain>
    </source>
</reference>
<proteinExistence type="predicted"/>
<accession>A0A1I1IU88</accession>
<dbReference type="AlphaFoldDB" id="A0A1I1IU88"/>
<evidence type="ECO:0000313" key="1">
    <source>
        <dbReference type="EMBL" id="SFC39847.1"/>
    </source>
</evidence>
<gene>
    <name evidence="1" type="ORF">SAMN05216204_1062</name>
</gene>
<dbReference type="RefSeq" id="WP_143084524.1">
    <property type="nucleotide sequence ID" value="NZ_FOLD01000006.1"/>
</dbReference>